<feature type="domain" description="Alanine racemase C-terminal" evidence="8">
    <location>
        <begin position="234"/>
        <end position="358"/>
    </location>
</feature>
<dbReference type="GO" id="GO:0005829">
    <property type="term" value="C:cytosol"/>
    <property type="evidence" value="ECO:0007669"/>
    <property type="project" value="TreeGrafter"/>
</dbReference>
<evidence type="ECO:0000313" key="10">
    <source>
        <dbReference type="Proteomes" id="UP000019205"/>
    </source>
</evidence>
<dbReference type="InterPro" id="IPR001608">
    <property type="entry name" value="Ala_racemase_N"/>
</dbReference>
<dbReference type="PRINTS" id="PR00992">
    <property type="entry name" value="ALARACEMASE"/>
</dbReference>
<dbReference type="Proteomes" id="UP000019205">
    <property type="component" value="Chromosome"/>
</dbReference>
<dbReference type="GO" id="GO:0030632">
    <property type="term" value="P:D-alanine biosynthetic process"/>
    <property type="evidence" value="ECO:0007669"/>
    <property type="project" value="UniProtKB-UniRule"/>
</dbReference>
<dbReference type="InterPro" id="IPR020622">
    <property type="entry name" value="Ala_racemase_pyridoxalP-BS"/>
</dbReference>
<dbReference type="GO" id="GO:0030170">
    <property type="term" value="F:pyridoxal phosphate binding"/>
    <property type="evidence" value="ECO:0007669"/>
    <property type="project" value="UniProtKB-UniRule"/>
</dbReference>
<dbReference type="PROSITE" id="PS00395">
    <property type="entry name" value="ALANINE_RACEMASE"/>
    <property type="match status" value="1"/>
</dbReference>
<comment type="cofactor">
    <cofactor evidence="2 5 6">
        <name>pyridoxal 5'-phosphate</name>
        <dbReference type="ChEBI" id="CHEBI:597326"/>
    </cofactor>
</comment>
<keyword evidence="10" id="KW-1185">Reference proteome</keyword>
<dbReference type="Gene3D" id="2.40.37.10">
    <property type="entry name" value="Lyase, Ornithine Decarboxylase, Chain A, domain 1"/>
    <property type="match status" value="1"/>
</dbReference>
<dbReference type="OrthoDB" id="9813814at2"/>
<feature type="active site" description="Proton acceptor; specific for L-alanine" evidence="5">
    <location>
        <position position="255"/>
    </location>
</feature>
<dbReference type="Gene3D" id="3.20.20.10">
    <property type="entry name" value="Alanine racemase"/>
    <property type="match status" value="1"/>
</dbReference>
<comment type="similarity">
    <text evidence="5">Belongs to the alanine racemase family.</text>
</comment>
<evidence type="ECO:0000256" key="1">
    <source>
        <dbReference type="ARBA" id="ARBA00000316"/>
    </source>
</evidence>
<feature type="binding site" evidence="5 7">
    <location>
        <position position="131"/>
    </location>
    <ligand>
        <name>substrate</name>
    </ligand>
</feature>
<dbReference type="PANTHER" id="PTHR30511">
    <property type="entry name" value="ALANINE RACEMASE"/>
    <property type="match status" value="1"/>
</dbReference>
<evidence type="ECO:0000313" key="9">
    <source>
        <dbReference type="EMBL" id="EAQ99435.1"/>
    </source>
</evidence>
<comment type="function">
    <text evidence="5">Catalyzes the interconversion of L-alanine and D-alanine. May also act on other amino acids.</text>
</comment>
<dbReference type="NCBIfam" id="TIGR00492">
    <property type="entry name" value="alr"/>
    <property type="match status" value="1"/>
</dbReference>
<dbReference type="RefSeq" id="WP_008295886.1">
    <property type="nucleotide sequence ID" value="NZ_CM002299.1"/>
</dbReference>
<dbReference type="InterPro" id="IPR029066">
    <property type="entry name" value="PLP-binding_barrel"/>
</dbReference>
<name>A4A412_9GAMM</name>
<protein>
    <recommendedName>
        <fullName evidence="5">Alanine racemase</fullName>
        <ecNumber evidence="5">5.1.1.1</ecNumber>
    </recommendedName>
</protein>
<dbReference type="HAMAP" id="MF_01201">
    <property type="entry name" value="Ala_racemase"/>
    <property type="match status" value="1"/>
</dbReference>
<accession>A4A412</accession>
<proteinExistence type="inferred from homology"/>
<dbReference type="InterPro" id="IPR000821">
    <property type="entry name" value="Ala_racemase"/>
</dbReference>
<evidence type="ECO:0000256" key="7">
    <source>
        <dbReference type="PIRSR" id="PIRSR600821-52"/>
    </source>
</evidence>
<feature type="active site" description="Proton acceptor; specific for D-alanine" evidence="5">
    <location>
        <position position="35"/>
    </location>
</feature>
<sequence>MARPTLARILTGNLRHNARRVREEAPRSRIMACVKADAYGHGITTASEALNDIVDGFAVACISEALALRDAGIKKPVLMLEGPQSPDEVPEAAHKDLTLCVNEWHQLEWLEKAGLSAPLACWLKIDTGMHRLGFSPQRTAEALQRLERKAKNPELVLCTHFSSADLPKDNGVEAQVRAFDEVAATTAYAHSLANSAAILTIPESHRHWVRPGYMLYGGSPLADAAAATLNLKPAMEFVAEVISVRDVSVGERVGYRGRWEARRPSRIATVAAGYGDGYPRHAPDGTPVFINGKVAPLAGRVSMDMITVDVTEHPDIAVGAKAVLWGGEPTVDEVATAADTIGYEILAGMPKRVPRVVED</sequence>
<reference evidence="9 10" key="1">
    <citation type="journal article" date="2007" name="Proc. Natl. Acad. Sci. U.S.A.">
        <title>Characterization of a marine gammaproteobacterium capable of aerobic anoxygenic photosynthesis.</title>
        <authorList>
            <person name="Fuchs B.M."/>
            <person name="Spring S."/>
            <person name="Teeling H."/>
            <person name="Quast C."/>
            <person name="Wulf J."/>
            <person name="Schattenhofer M."/>
            <person name="Yan S."/>
            <person name="Ferriera S."/>
            <person name="Johnson J."/>
            <person name="Glockner F.O."/>
            <person name="Amann R."/>
        </authorList>
    </citation>
    <scope>NUCLEOTIDE SEQUENCE [LARGE SCALE GENOMIC DNA]</scope>
    <source>
        <strain evidence="9">KT71</strain>
    </source>
</reference>
<dbReference type="FunFam" id="3.20.20.10:FF:000002">
    <property type="entry name" value="Alanine racemase"/>
    <property type="match status" value="1"/>
</dbReference>
<dbReference type="SMART" id="SM01005">
    <property type="entry name" value="Ala_racemase_C"/>
    <property type="match status" value="1"/>
</dbReference>
<dbReference type="EMBL" id="AAOA02000001">
    <property type="protein sequence ID" value="EAQ99435.1"/>
    <property type="molecule type" value="Genomic_DNA"/>
</dbReference>
<gene>
    <name evidence="9" type="ORF">KT71_17236</name>
</gene>
<dbReference type="SUPFAM" id="SSF50621">
    <property type="entry name" value="Alanine racemase C-terminal domain-like"/>
    <property type="match status" value="1"/>
</dbReference>
<keyword evidence="4 5" id="KW-0413">Isomerase</keyword>
<dbReference type="AlphaFoldDB" id="A4A412"/>
<evidence type="ECO:0000259" key="8">
    <source>
        <dbReference type="SMART" id="SM01005"/>
    </source>
</evidence>
<dbReference type="CDD" id="cd06827">
    <property type="entry name" value="PLPDE_III_AR_proteobact"/>
    <property type="match status" value="1"/>
</dbReference>
<dbReference type="Pfam" id="PF00842">
    <property type="entry name" value="Ala_racemase_C"/>
    <property type="match status" value="1"/>
</dbReference>
<dbReference type="InterPro" id="IPR011079">
    <property type="entry name" value="Ala_racemase_C"/>
</dbReference>
<comment type="catalytic activity">
    <reaction evidence="1 5">
        <text>L-alanine = D-alanine</text>
        <dbReference type="Rhea" id="RHEA:20249"/>
        <dbReference type="ChEBI" id="CHEBI:57416"/>
        <dbReference type="ChEBI" id="CHEBI:57972"/>
        <dbReference type="EC" id="5.1.1.1"/>
    </reaction>
</comment>
<dbReference type="STRING" id="314285.KT71_17236"/>
<evidence type="ECO:0000256" key="5">
    <source>
        <dbReference type="HAMAP-Rule" id="MF_01201"/>
    </source>
</evidence>
<feature type="binding site" evidence="5 7">
    <location>
        <position position="303"/>
    </location>
    <ligand>
        <name>substrate</name>
    </ligand>
</feature>
<evidence type="ECO:0000256" key="4">
    <source>
        <dbReference type="ARBA" id="ARBA00023235"/>
    </source>
</evidence>
<dbReference type="PANTHER" id="PTHR30511:SF0">
    <property type="entry name" value="ALANINE RACEMASE, CATABOLIC-RELATED"/>
    <property type="match status" value="1"/>
</dbReference>
<feature type="modified residue" description="N6-(pyridoxal phosphate)lysine" evidence="5 6">
    <location>
        <position position="35"/>
    </location>
</feature>
<dbReference type="EC" id="5.1.1.1" evidence="5"/>
<evidence type="ECO:0000256" key="3">
    <source>
        <dbReference type="ARBA" id="ARBA00022898"/>
    </source>
</evidence>
<dbReference type="SUPFAM" id="SSF51419">
    <property type="entry name" value="PLP-binding barrel"/>
    <property type="match status" value="1"/>
</dbReference>
<evidence type="ECO:0000256" key="6">
    <source>
        <dbReference type="PIRSR" id="PIRSR600821-50"/>
    </source>
</evidence>
<dbReference type="eggNOG" id="COG0787">
    <property type="taxonomic scope" value="Bacteria"/>
</dbReference>
<dbReference type="UniPathway" id="UPA00042">
    <property type="reaction ID" value="UER00497"/>
</dbReference>
<dbReference type="HOGENOM" id="CLU_028393_1_0_6"/>
<keyword evidence="3 5" id="KW-0663">Pyridoxal phosphate</keyword>
<dbReference type="InterPro" id="IPR009006">
    <property type="entry name" value="Ala_racemase/Decarboxylase_C"/>
</dbReference>
<comment type="caution">
    <text evidence="9">The sequence shown here is derived from an EMBL/GenBank/DDBJ whole genome shotgun (WGS) entry which is preliminary data.</text>
</comment>
<dbReference type="GO" id="GO:0008784">
    <property type="term" value="F:alanine racemase activity"/>
    <property type="evidence" value="ECO:0007669"/>
    <property type="project" value="UniProtKB-UniRule"/>
</dbReference>
<evidence type="ECO:0000256" key="2">
    <source>
        <dbReference type="ARBA" id="ARBA00001933"/>
    </source>
</evidence>
<organism evidence="9 10">
    <name type="scientific">Congregibacter litoralis KT71</name>
    <dbReference type="NCBI Taxonomy" id="314285"/>
    <lineage>
        <taxon>Bacteria</taxon>
        <taxon>Pseudomonadati</taxon>
        <taxon>Pseudomonadota</taxon>
        <taxon>Gammaproteobacteria</taxon>
        <taxon>Cellvibrionales</taxon>
        <taxon>Halieaceae</taxon>
        <taxon>Congregibacter</taxon>
    </lineage>
</organism>
<dbReference type="Pfam" id="PF01168">
    <property type="entry name" value="Ala_racemase_N"/>
    <property type="match status" value="1"/>
</dbReference>
<reference evidence="9 10" key="2">
    <citation type="journal article" date="2009" name="PLoS ONE">
        <title>The photosynthetic apparatus and its regulation in the aerobic gammaproteobacterium Congregibacter litoralis gen. nov., sp. nov.</title>
        <authorList>
            <person name="Spring S."/>
            <person name="Lunsdorf H."/>
            <person name="Fuchs B.M."/>
            <person name="Tindall B.J."/>
        </authorList>
    </citation>
    <scope>NUCLEOTIDE SEQUENCE [LARGE SCALE GENOMIC DNA]</scope>
    <source>
        <strain evidence="9">KT71</strain>
    </source>
</reference>
<comment type="pathway">
    <text evidence="5">Amino-acid biosynthesis; D-alanine biosynthesis; D-alanine from L-alanine: step 1/1.</text>
</comment>